<dbReference type="InterPro" id="IPR058163">
    <property type="entry name" value="LysR-type_TF_proteobact-type"/>
</dbReference>
<comment type="similarity">
    <text evidence="1">Belongs to the LysR transcriptional regulatory family.</text>
</comment>
<evidence type="ECO:0000256" key="1">
    <source>
        <dbReference type="ARBA" id="ARBA00009437"/>
    </source>
</evidence>
<dbReference type="EMBL" id="JBHLUN010000005">
    <property type="protein sequence ID" value="MFC0407753.1"/>
    <property type="molecule type" value="Genomic_DNA"/>
</dbReference>
<dbReference type="InterPro" id="IPR036388">
    <property type="entry name" value="WH-like_DNA-bd_sf"/>
</dbReference>
<evidence type="ECO:0000256" key="3">
    <source>
        <dbReference type="ARBA" id="ARBA00023125"/>
    </source>
</evidence>
<comment type="caution">
    <text evidence="6">The sequence shown here is derived from an EMBL/GenBank/DDBJ whole genome shotgun (WGS) entry which is preliminary data.</text>
</comment>
<dbReference type="RefSeq" id="WP_377043481.1">
    <property type="nucleotide sequence ID" value="NZ_JBHLUN010000005.1"/>
</dbReference>
<dbReference type="Pfam" id="PF00126">
    <property type="entry name" value="HTH_1"/>
    <property type="match status" value="1"/>
</dbReference>
<dbReference type="SUPFAM" id="SSF53850">
    <property type="entry name" value="Periplasmic binding protein-like II"/>
    <property type="match status" value="1"/>
</dbReference>
<keyword evidence="7" id="KW-1185">Reference proteome</keyword>
<evidence type="ECO:0000259" key="5">
    <source>
        <dbReference type="PROSITE" id="PS50931"/>
    </source>
</evidence>
<keyword evidence="2" id="KW-0805">Transcription regulation</keyword>
<feature type="domain" description="HTH lysR-type" evidence="5">
    <location>
        <begin position="1"/>
        <end position="59"/>
    </location>
</feature>
<organism evidence="6 7">
    <name type="scientific">Roseomonas elaeocarpi</name>
    <dbReference type="NCBI Taxonomy" id="907779"/>
    <lineage>
        <taxon>Bacteria</taxon>
        <taxon>Pseudomonadati</taxon>
        <taxon>Pseudomonadota</taxon>
        <taxon>Alphaproteobacteria</taxon>
        <taxon>Acetobacterales</taxon>
        <taxon>Roseomonadaceae</taxon>
        <taxon>Roseomonas</taxon>
    </lineage>
</organism>
<keyword evidence="3" id="KW-0238">DNA-binding</keyword>
<gene>
    <name evidence="6" type="ORF">ACFFGY_05795</name>
</gene>
<evidence type="ECO:0000256" key="2">
    <source>
        <dbReference type="ARBA" id="ARBA00023015"/>
    </source>
</evidence>
<evidence type="ECO:0000313" key="6">
    <source>
        <dbReference type="EMBL" id="MFC0407753.1"/>
    </source>
</evidence>
<keyword evidence="4" id="KW-0804">Transcription</keyword>
<dbReference type="Pfam" id="PF03466">
    <property type="entry name" value="LysR_substrate"/>
    <property type="match status" value="1"/>
</dbReference>
<dbReference type="PROSITE" id="PS50931">
    <property type="entry name" value="HTH_LYSR"/>
    <property type="match status" value="1"/>
</dbReference>
<dbReference type="Gene3D" id="3.40.190.290">
    <property type="match status" value="1"/>
</dbReference>
<sequence>MNKFQAMLIFTTVAERGGFTVAANKLDMSPSAVTKNVAALECELGVQLFNRTTRSIALTDIGQEFYERCSEILAALDTAEEAMRDRNAVPKGRVRVIMPYSFGRVTFVPELPEFRRRFPAIDLDVHFSDGPVDLIREGFDLAVLARDLDDSRLIRRILHRGPEVTVAAPRYLEEHGVPHTPLDLIEHDCIIGNFGDEWKFRTADGGDTVVQVRGAVTLHNGDAVLEAAVAGLGVAQSTWWLFRKELERGRLVPVLADYQRPGLPVSVLYPAKRYLPKKTTSLIQFLSEITRTRSEQDTPLPVLAAGA</sequence>
<dbReference type="InterPro" id="IPR005119">
    <property type="entry name" value="LysR_subst-bd"/>
</dbReference>
<reference evidence="6 7" key="1">
    <citation type="submission" date="2024-09" db="EMBL/GenBank/DDBJ databases">
        <authorList>
            <person name="Sun Q."/>
            <person name="Mori K."/>
        </authorList>
    </citation>
    <scope>NUCLEOTIDE SEQUENCE [LARGE SCALE GENOMIC DNA]</scope>
    <source>
        <strain evidence="6 7">TBRC 5777</strain>
    </source>
</reference>
<name>A0ABV6JPW2_9PROT</name>
<evidence type="ECO:0000256" key="4">
    <source>
        <dbReference type="ARBA" id="ARBA00023163"/>
    </source>
</evidence>
<dbReference type="Proteomes" id="UP001589865">
    <property type="component" value="Unassembled WGS sequence"/>
</dbReference>
<dbReference type="PANTHER" id="PTHR30537">
    <property type="entry name" value="HTH-TYPE TRANSCRIPTIONAL REGULATOR"/>
    <property type="match status" value="1"/>
</dbReference>
<dbReference type="InterPro" id="IPR000847">
    <property type="entry name" value="LysR_HTH_N"/>
</dbReference>
<dbReference type="InterPro" id="IPR036390">
    <property type="entry name" value="WH_DNA-bd_sf"/>
</dbReference>
<protein>
    <submittedName>
        <fullName evidence="6">LysR family transcriptional regulator</fullName>
    </submittedName>
</protein>
<dbReference type="PANTHER" id="PTHR30537:SF5">
    <property type="entry name" value="HTH-TYPE TRANSCRIPTIONAL ACTIVATOR TTDR-RELATED"/>
    <property type="match status" value="1"/>
</dbReference>
<dbReference type="SUPFAM" id="SSF46785">
    <property type="entry name" value="Winged helix' DNA-binding domain"/>
    <property type="match status" value="1"/>
</dbReference>
<accession>A0ABV6JPW2</accession>
<dbReference type="PRINTS" id="PR00039">
    <property type="entry name" value="HTHLYSR"/>
</dbReference>
<dbReference type="CDD" id="cd08422">
    <property type="entry name" value="PBP2_CrgA_like"/>
    <property type="match status" value="1"/>
</dbReference>
<proteinExistence type="inferred from homology"/>
<evidence type="ECO:0000313" key="7">
    <source>
        <dbReference type="Proteomes" id="UP001589865"/>
    </source>
</evidence>
<dbReference type="Gene3D" id="1.10.10.10">
    <property type="entry name" value="Winged helix-like DNA-binding domain superfamily/Winged helix DNA-binding domain"/>
    <property type="match status" value="1"/>
</dbReference>